<name>A0AA40AMP0_9PEZI</name>
<keyword evidence="1" id="KW-0732">Signal</keyword>
<feature type="signal peptide" evidence="1">
    <location>
        <begin position="1"/>
        <end position="23"/>
    </location>
</feature>
<protein>
    <submittedName>
        <fullName evidence="2">Uncharacterized protein</fullName>
    </submittedName>
</protein>
<comment type="caution">
    <text evidence="2">The sequence shown here is derived from an EMBL/GenBank/DDBJ whole genome shotgun (WGS) entry which is preliminary data.</text>
</comment>
<accession>A0AA40AMP0</accession>
<feature type="chain" id="PRO_5041441249" evidence="1">
    <location>
        <begin position="24"/>
        <end position="146"/>
    </location>
</feature>
<evidence type="ECO:0000313" key="2">
    <source>
        <dbReference type="EMBL" id="KAK0718675.1"/>
    </source>
</evidence>
<dbReference type="EMBL" id="JAUIRO010000004">
    <property type="protein sequence ID" value="KAK0718675.1"/>
    <property type="molecule type" value="Genomic_DNA"/>
</dbReference>
<evidence type="ECO:0000313" key="3">
    <source>
        <dbReference type="Proteomes" id="UP001172101"/>
    </source>
</evidence>
<proteinExistence type="predicted"/>
<sequence length="146" mass="16303">MGASGDLALLSVRRLALMVCVAADTEIDGVIWRPHDTLACYTNIVQPCHFDDFVQAPGPGSTTGPEEQRQPRLLFSARKRPETVNIQLLLEWMNICQRDYDLSCSVEEDEDEAEPQPRSRTECVLILPPNSLHRIGIANPTFSPMP</sequence>
<dbReference type="RefSeq" id="XP_060297468.1">
    <property type="nucleotide sequence ID" value="XM_060442152.1"/>
</dbReference>
<dbReference type="Proteomes" id="UP001172101">
    <property type="component" value="Unassembled WGS sequence"/>
</dbReference>
<reference evidence="2" key="1">
    <citation type="submission" date="2023-06" db="EMBL/GenBank/DDBJ databases">
        <title>Genome-scale phylogeny and comparative genomics of the fungal order Sordariales.</title>
        <authorList>
            <consortium name="Lawrence Berkeley National Laboratory"/>
            <person name="Hensen N."/>
            <person name="Bonometti L."/>
            <person name="Westerberg I."/>
            <person name="Brannstrom I.O."/>
            <person name="Guillou S."/>
            <person name="Cros-Aarteil S."/>
            <person name="Calhoun S."/>
            <person name="Haridas S."/>
            <person name="Kuo A."/>
            <person name="Mondo S."/>
            <person name="Pangilinan J."/>
            <person name="Riley R."/>
            <person name="LaButti K."/>
            <person name="Andreopoulos B."/>
            <person name="Lipzen A."/>
            <person name="Chen C."/>
            <person name="Yanf M."/>
            <person name="Daum C."/>
            <person name="Ng V."/>
            <person name="Clum A."/>
            <person name="Steindorff A."/>
            <person name="Ohm R."/>
            <person name="Martin F."/>
            <person name="Silar P."/>
            <person name="Natvig D."/>
            <person name="Lalanne C."/>
            <person name="Gautier V."/>
            <person name="Ament-velasquez S.L."/>
            <person name="Kruys A."/>
            <person name="Hutchinson M.I."/>
            <person name="Powell A.J."/>
            <person name="Barry K."/>
            <person name="Miller A.N."/>
            <person name="Grigoriev I.V."/>
            <person name="Debuchy R."/>
            <person name="Gladieux P."/>
            <person name="Thoren M.H."/>
            <person name="Johannesson H."/>
        </authorList>
    </citation>
    <scope>NUCLEOTIDE SEQUENCE</scope>
    <source>
        <strain evidence="2">SMH2392-1A</strain>
    </source>
</reference>
<dbReference type="GeneID" id="85325422"/>
<organism evidence="2 3">
    <name type="scientific">Lasiosphaeria miniovina</name>
    <dbReference type="NCBI Taxonomy" id="1954250"/>
    <lineage>
        <taxon>Eukaryota</taxon>
        <taxon>Fungi</taxon>
        <taxon>Dikarya</taxon>
        <taxon>Ascomycota</taxon>
        <taxon>Pezizomycotina</taxon>
        <taxon>Sordariomycetes</taxon>
        <taxon>Sordariomycetidae</taxon>
        <taxon>Sordariales</taxon>
        <taxon>Lasiosphaeriaceae</taxon>
        <taxon>Lasiosphaeria</taxon>
    </lineage>
</organism>
<gene>
    <name evidence="2" type="ORF">B0T26DRAFT_713904</name>
</gene>
<dbReference type="AlphaFoldDB" id="A0AA40AMP0"/>
<evidence type="ECO:0000256" key="1">
    <source>
        <dbReference type="SAM" id="SignalP"/>
    </source>
</evidence>
<keyword evidence="3" id="KW-1185">Reference proteome</keyword>